<proteinExistence type="predicted"/>
<evidence type="ECO:0000313" key="1">
    <source>
        <dbReference type="EMBL" id="KAL0938080.1"/>
    </source>
</evidence>
<protein>
    <submittedName>
        <fullName evidence="1">Copper radical oxidase</fullName>
    </submittedName>
</protein>
<organism evidence="1 2">
    <name type="scientific">Colletotrichum truncatum</name>
    <name type="common">Anthracnose fungus</name>
    <name type="synonym">Colletotrichum capsici</name>
    <dbReference type="NCBI Taxonomy" id="5467"/>
    <lineage>
        <taxon>Eukaryota</taxon>
        <taxon>Fungi</taxon>
        <taxon>Dikarya</taxon>
        <taxon>Ascomycota</taxon>
        <taxon>Pezizomycotina</taxon>
        <taxon>Sordariomycetes</taxon>
        <taxon>Hypocreomycetidae</taxon>
        <taxon>Glomerellales</taxon>
        <taxon>Glomerellaceae</taxon>
        <taxon>Colletotrichum</taxon>
        <taxon>Colletotrichum truncatum species complex</taxon>
    </lineage>
</organism>
<name>A0ACC3Z1Z1_COLTU</name>
<sequence length="498" mass="50914">MHSFTISSIMLALATLGNTAALTKRVQAANGNNDLTSVGKYYGCYTDNVGSRQLARATYADYKQMTQNACIKFCKDNGFPFAGLEFASECWCDYSLGSIATKKDDSECSYTCTGNKNQVCGGYDRLSVFQTTVTSTAPSVNPGPTGWTSLGCYNDNIPGRVLAYRYGVVGGDGAMSVQLCANACKAAGFAYAGVEYSSECYCDNNILSGAQSGQSGCNMLCSGNSTEYCGGSNRISVYQSTAKGKTAGEIPSGWTAQGCLKDNVLGRALTVAMAITGGPASMTAEGCVDACSSAGYKIAGVEYSQECWCGNTIQNGGVPTLPSDGCNMPCRGNTLETCGGSNRLNVYANYPLNLVIPSSSTSSSVSTTSATTLSSTTRSSSSSSSAISTTSSSTQTTLSSSSTSSSSTRSTTSSSVSSSSSSSTSTSSSTSSSSSSISTSSSSTVAATSTSASPACASPSPTSEFPRCTPYATKLTLDKLPVVLISKIPDGTTTPMAG</sequence>
<comment type="caution">
    <text evidence="1">The sequence shown here is derived from an EMBL/GenBank/DDBJ whole genome shotgun (WGS) entry which is preliminary data.</text>
</comment>
<reference evidence="1 2" key="1">
    <citation type="journal article" date="2020" name="Phytopathology">
        <title>Genome Sequence Resources of Colletotrichum truncatum, C. plurivorum, C. musicola, and C. sojae: Four Species Pathogenic to Soybean (Glycine max).</title>
        <authorList>
            <person name="Rogerio F."/>
            <person name="Boufleur T.R."/>
            <person name="Ciampi-Guillardi M."/>
            <person name="Sukno S.A."/>
            <person name="Thon M.R."/>
            <person name="Massola Junior N.S."/>
            <person name="Baroncelli R."/>
        </authorList>
    </citation>
    <scope>NUCLEOTIDE SEQUENCE [LARGE SCALE GENOMIC DNA]</scope>
    <source>
        <strain evidence="1 2">CMES1059</strain>
    </source>
</reference>
<dbReference type="EMBL" id="VUJX02000004">
    <property type="protein sequence ID" value="KAL0938080.1"/>
    <property type="molecule type" value="Genomic_DNA"/>
</dbReference>
<dbReference type="Proteomes" id="UP000805649">
    <property type="component" value="Unassembled WGS sequence"/>
</dbReference>
<evidence type="ECO:0000313" key="2">
    <source>
        <dbReference type="Proteomes" id="UP000805649"/>
    </source>
</evidence>
<gene>
    <name evidence="1" type="ORF">CTRU02_207811</name>
</gene>
<accession>A0ACC3Z1Z1</accession>
<keyword evidence="2" id="KW-1185">Reference proteome</keyword>